<organism evidence="2 3">
    <name type="scientific">Candidatus Dorea gallistercoris</name>
    <dbReference type="NCBI Taxonomy" id="2838542"/>
    <lineage>
        <taxon>Bacteria</taxon>
        <taxon>Bacillati</taxon>
        <taxon>Bacillota</taxon>
        <taxon>Clostridia</taxon>
        <taxon>Lachnospirales</taxon>
        <taxon>Lachnospiraceae</taxon>
        <taxon>Dorea</taxon>
    </lineage>
</organism>
<gene>
    <name evidence="2" type="ORF">H9873_06310</name>
</gene>
<reference evidence="2" key="2">
    <citation type="submission" date="2021-04" db="EMBL/GenBank/DDBJ databases">
        <authorList>
            <person name="Gilroy R."/>
        </authorList>
    </citation>
    <scope>NUCLEOTIDE SEQUENCE</scope>
    <source>
        <strain evidence="2">ChiSxjej1B13-11762</strain>
    </source>
</reference>
<dbReference type="AlphaFoldDB" id="A0A9D1RAJ5"/>
<keyword evidence="1" id="KW-0472">Membrane</keyword>
<feature type="transmembrane region" description="Helical" evidence="1">
    <location>
        <begin position="71"/>
        <end position="94"/>
    </location>
</feature>
<evidence type="ECO:0000313" key="3">
    <source>
        <dbReference type="Proteomes" id="UP000824263"/>
    </source>
</evidence>
<sequence length="129" mass="14808">DEQKIKLMTKLAFYEETQGKEDFKVSEYYRKDYAALHILCSILWVTVGYVCLGALIVLAGLDSLLGSMSTGLIVTMGLLAIVGYFVLVIAYAAVSSHIFNRKHRQARQRVKKYNHNLTRLLKMYEKEKR</sequence>
<proteinExistence type="predicted"/>
<dbReference type="Proteomes" id="UP000824263">
    <property type="component" value="Unassembled WGS sequence"/>
</dbReference>
<protein>
    <submittedName>
        <fullName evidence="2">Uncharacterized protein</fullName>
    </submittedName>
</protein>
<keyword evidence="1" id="KW-1133">Transmembrane helix</keyword>
<evidence type="ECO:0000256" key="1">
    <source>
        <dbReference type="SAM" id="Phobius"/>
    </source>
</evidence>
<comment type="caution">
    <text evidence="2">The sequence shown here is derived from an EMBL/GenBank/DDBJ whole genome shotgun (WGS) entry which is preliminary data.</text>
</comment>
<evidence type="ECO:0000313" key="2">
    <source>
        <dbReference type="EMBL" id="HIW83915.1"/>
    </source>
</evidence>
<name>A0A9D1RAJ5_9FIRM</name>
<feature type="non-terminal residue" evidence="2">
    <location>
        <position position="1"/>
    </location>
</feature>
<reference evidence="2" key="1">
    <citation type="journal article" date="2021" name="PeerJ">
        <title>Extensive microbial diversity within the chicken gut microbiome revealed by metagenomics and culture.</title>
        <authorList>
            <person name="Gilroy R."/>
            <person name="Ravi A."/>
            <person name="Getino M."/>
            <person name="Pursley I."/>
            <person name="Horton D.L."/>
            <person name="Alikhan N.F."/>
            <person name="Baker D."/>
            <person name="Gharbi K."/>
            <person name="Hall N."/>
            <person name="Watson M."/>
            <person name="Adriaenssens E.M."/>
            <person name="Foster-Nyarko E."/>
            <person name="Jarju S."/>
            <person name="Secka A."/>
            <person name="Antonio M."/>
            <person name="Oren A."/>
            <person name="Chaudhuri R.R."/>
            <person name="La Ragione R."/>
            <person name="Hildebrand F."/>
            <person name="Pallen M.J."/>
        </authorList>
    </citation>
    <scope>NUCLEOTIDE SEQUENCE</scope>
    <source>
        <strain evidence="2">ChiSxjej1B13-11762</strain>
    </source>
</reference>
<dbReference type="EMBL" id="DXGF01000115">
    <property type="protein sequence ID" value="HIW83915.1"/>
    <property type="molecule type" value="Genomic_DNA"/>
</dbReference>
<keyword evidence="1" id="KW-0812">Transmembrane</keyword>
<accession>A0A9D1RAJ5</accession>
<feature type="transmembrane region" description="Helical" evidence="1">
    <location>
        <begin position="33"/>
        <end position="59"/>
    </location>
</feature>